<evidence type="ECO:0000256" key="5">
    <source>
        <dbReference type="ARBA" id="ARBA00049708"/>
    </source>
</evidence>
<evidence type="ECO:0000256" key="1">
    <source>
        <dbReference type="ARBA" id="ARBA00004496"/>
    </source>
</evidence>
<dbReference type="VEuPathDB" id="MicrosporidiaDB:Eint_081580"/>
<evidence type="ECO:0000259" key="6">
    <source>
        <dbReference type="Pfam" id="PF01172"/>
    </source>
</evidence>
<comment type="similarity">
    <text evidence="2">Belongs to the SDO1/SBDS family.</text>
</comment>
<dbReference type="Gene3D" id="3.30.1250.10">
    <property type="entry name" value="Ribosome maturation protein SBDS, N-terminal domain"/>
    <property type="match status" value="1"/>
</dbReference>
<dbReference type="KEGG" id="ein:Eint_081580"/>
<dbReference type="RefSeq" id="XP_003073450.1">
    <property type="nucleotide sequence ID" value="XM_003073404.1"/>
</dbReference>
<reference evidence="7 8" key="2">
    <citation type="journal article" date="2012" name="Proc. Natl. Acad. Sci. U.S.A.">
        <title>Gain and loss of multiple functionally related, horizontally transferred genes in the reduced genomes of two microsporidian parasites.</title>
        <authorList>
            <person name="Pombert J.-F."/>
            <person name="Selman M."/>
            <person name="Burki F."/>
            <person name="Bardell F.T."/>
            <person name="Farinelli L."/>
            <person name="Solter L.F."/>
            <person name="Whitman D.W."/>
            <person name="Weiss L.M."/>
            <person name="Corradi N."/>
            <person name="Keeling P.J."/>
        </authorList>
    </citation>
    <scope>NUCLEOTIDE SEQUENCE [LARGE SCALE GENOMIC DNA]</scope>
    <source>
        <strain evidence="7 8">ATCC 50506</strain>
    </source>
</reference>
<reference evidence="7 8" key="1">
    <citation type="journal article" date="2010" name="Nat. Commun.">
        <title>The complete sequence of the smallest known nuclear genome from the microsporidian Encephalitozoon intestinalis.</title>
        <authorList>
            <person name="Corradi N."/>
            <person name="Pombert J.-F."/>
            <person name="Farinelli L."/>
            <person name="Didier E.S."/>
            <person name="Keeling P.J."/>
        </authorList>
    </citation>
    <scope>NUCLEOTIDE SEQUENCE [LARGE SCALE GENOMIC DNA]</scope>
    <source>
        <strain evidence="7 8">ATCC 50506</strain>
    </source>
</reference>
<protein>
    <submittedName>
        <fullName evidence="7">Exosome subunit</fullName>
    </submittedName>
</protein>
<dbReference type="InterPro" id="IPR019783">
    <property type="entry name" value="SDO1/SBDS_N"/>
</dbReference>
<proteinExistence type="inferred from homology"/>
<keyword evidence="3" id="KW-0963">Cytoplasm</keyword>
<keyword evidence="8" id="KW-1185">Reference proteome</keyword>
<dbReference type="OrthoDB" id="10253092at2759"/>
<dbReference type="GO" id="GO:0005737">
    <property type="term" value="C:cytoplasm"/>
    <property type="evidence" value="ECO:0007669"/>
    <property type="project" value="UniProtKB-SubCell"/>
</dbReference>
<dbReference type="GeneID" id="9698278"/>
<sequence length="223" mass="25980">MFTPLNQKKLVNVSVIALRKFGRKYELGVYPNKLYEYRNGMATPLSEILLTDTIYRSVSKGEIAKQADLDLFNKTHEEIVLEILNSGHEQKSEVTRAYEQEKTEREIIEFLRNKVTRGGRHLNEASLREAINKVHNIYIGNSKKQSQEILSKLEKIGFERVGIRVSVGGNDKIMEFARRNGEVHDGYVIIRSECFPKFKEICEEEKVRYLILRREEPEDEEIC</sequence>
<dbReference type="PANTHER" id="PTHR10927">
    <property type="entry name" value="RIBOSOME MATURATION PROTEIN SBDS"/>
    <property type="match status" value="1"/>
</dbReference>
<comment type="subunit">
    <text evidence="5">Associates with the 60S ribosomal subunit.</text>
</comment>
<keyword evidence="4" id="KW-0690">Ribosome biogenesis</keyword>
<dbReference type="InterPro" id="IPR039100">
    <property type="entry name" value="Sdo1/SBDS-like"/>
</dbReference>
<name>E0S8N4_ENCIT</name>
<dbReference type="SUPFAM" id="SSF89895">
    <property type="entry name" value="FYSH domain"/>
    <property type="match status" value="1"/>
</dbReference>
<dbReference type="InterPro" id="IPR036786">
    <property type="entry name" value="Ribosome_mat_SBDS_N_sf"/>
</dbReference>
<organism evidence="7 8">
    <name type="scientific">Encephalitozoon intestinalis (strain ATCC 50506)</name>
    <name type="common">Microsporidian parasite</name>
    <name type="synonym">Septata intestinalis</name>
    <dbReference type="NCBI Taxonomy" id="876142"/>
    <lineage>
        <taxon>Eukaryota</taxon>
        <taxon>Fungi</taxon>
        <taxon>Fungi incertae sedis</taxon>
        <taxon>Microsporidia</taxon>
        <taxon>Unikaryonidae</taxon>
        <taxon>Encephalitozoon</taxon>
    </lineage>
</organism>
<evidence type="ECO:0000313" key="8">
    <source>
        <dbReference type="Proteomes" id="UP000002313"/>
    </source>
</evidence>
<gene>
    <name evidence="7" type="ORF">Eint_081580</name>
</gene>
<evidence type="ECO:0000256" key="2">
    <source>
        <dbReference type="ARBA" id="ARBA00007433"/>
    </source>
</evidence>
<feature type="domain" description="Ribosome maturation protein SDO1/SBDS N-terminal" evidence="6">
    <location>
        <begin position="12"/>
        <end position="96"/>
    </location>
</feature>
<evidence type="ECO:0000256" key="4">
    <source>
        <dbReference type="ARBA" id="ARBA00022517"/>
    </source>
</evidence>
<comment type="subcellular location">
    <subcellularLocation>
        <location evidence="1">Cytoplasm</location>
    </subcellularLocation>
</comment>
<evidence type="ECO:0000313" key="7">
    <source>
        <dbReference type="EMBL" id="ADM12090.1"/>
    </source>
</evidence>
<dbReference type="Proteomes" id="UP000002313">
    <property type="component" value="Chromosome VIII"/>
</dbReference>
<evidence type="ECO:0000256" key="3">
    <source>
        <dbReference type="ARBA" id="ARBA00022490"/>
    </source>
</evidence>
<dbReference type="GO" id="GO:0042254">
    <property type="term" value="P:ribosome biogenesis"/>
    <property type="evidence" value="ECO:0007669"/>
    <property type="project" value="UniProtKB-KW"/>
</dbReference>
<dbReference type="PANTHER" id="PTHR10927:SF1">
    <property type="entry name" value="RIBOSOME MATURATION PROTEIN SBDS"/>
    <property type="match status" value="1"/>
</dbReference>
<accession>E0S8N4</accession>
<dbReference type="EMBL" id="CP001949">
    <property type="protein sequence ID" value="ADM12090.1"/>
    <property type="molecule type" value="Genomic_DNA"/>
</dbReference>
<dbReference type="Pfam" id="PF01172">
    <property type="entry name" value="SBDS_N"/>
    <property type="match status" value="1"/>
</dbReference>
<dbReference type="AlphaFoldDB" id="E0S8N4"/>
<dbReference type="HOGENOM" id="CLU_043216_3_0_1"/>